<dbReference type="PANTHER" id="PTHR23063:SF6">
    <property type="entry name" value="PHOSPHOLIPID_GLYCEROL ACYLTRANSFERASE DOMAIN-CONTAINING PROTEIN"/>
    <property type="match status" value="1"/>
</dbReference>
<reference evidence="10 11" key="1">
    <citation type="submission" date="2013-11" db="EMBL/GenBank/DDBJ databases">
        <title>Draft genome of the bovine lungworm Dictyocaulus viviparus.</title>
        <authorList>
            <person name="Mitreva M."/>
        </authorList>
    </citation>
    <scope>NUCLEOTIDE SEQUENCE [LARGE SCALE GENOMIC DNA]</scope>
    <source>
        <strain evidence="10 11">HannoverDv2000</strain>
    </source>
</reference>
<dbReference type="GO" id="GO:0019432">
    <property type="term" value="P:triglyceride biosynthetic process"/>
    <property type="evidence" value="ECO:0007669"/>
    <property type="project" value="TreeGrafter"/>
</dbReference>
<evidence type="ECO:0000313" key="10">
    <source>
        <dbReference type="EMBL" id="KJH52074.1"/>
    </source>
</evidence>
<evidence type="ECO:0000256" key="6">
    <source>
        <dbReference type="ARBA" id="ARBA00023098"/>
    </source>
</evidence>
<sequence>MQFLGGRICPTIWMERKSAVERRDFLEEVMKGVNEKSGVPILLFPEGYCSNNTQVLQFRRSIFKKGITIYPIAIKQDCRFGDSFWADEEFYMYLLRVMSSWAISYDVTYLDKMCRFSQETEEDFAARAQKVVSNFIGVPACEFSGLMWYSKSEQRRLLEVQKKTCASAIMSYMVLDRSESNDGYHSVCSRNIDGLKHGASMDPFNS</sequence>
<keyword evidence="7" id="KW-0472">Membrane</keyword>
<dbReference type="STRING" id="29172.A0A0D8Y7V1"/>
<keyword evidence="4" id="KW-0812">Transmembrane</keyword>
<gene>
    <name evidence="10" type="ORF">DICVIV_01776</name>
</gene>
<dbReference type="PANTHER" id="PTHR23063">
    <property type="entry name" value="PHOSPHOLIPID ACYLTRANSFERASE"/>
    <property type="match status" value="1"/>
</dbReference>
<keyword evidence="6" id="KW-0443">Lipid metabolism</keyword>
<evidence type="ECO:0000313" key="11">
    <source>
        <dbReference type="Proteomes" id="UP000053766"/>
    </source>
</evidence>
<evidence type="ECO:0000259" key="9">
    <source>
        <dbReference type="Pfam" id="PF01553"/>
    </source>
</evidence>
<comment type="subcellular location">
    <subcellularLocation>
        <location evidence="1">Membrane</location>
    </subcellularLocation>
</comment>
<keyword evidence="8" id="KW-0012">Acyltransferase</keyword>
<evidence type="ECO:0000256" key="2">
    <source>
        <dbReference type="ARBA" id="ARBA00008655"/>
    </source>
</evidence>
<evidence type="ECO:0000256" key="4">
    <source>
        <dbReference type="ARBA" id="ARBA00022692"/>
    </source>
</evidence>
<accession>A0A0D8Y7V1</accession>
<dbReference type="Pfam" id="PF01553">
    <property type="entry name" value="Acyltransferase"/>
    <property type="match status" value="1"/>
</dbReference>
<dbReference type="EMBL" id="KN716171">
    <property type="protein sequence ID" value="KJH52074.1"/>
    <property type="molecule type" value="Genomic_DNA"/>
</dbReference>
<dbReference type="SUPFAM" id="SSF69593">
    <property type="entry name" value="Glycerol-3-phosphate (1)-acyltransferase"/>
    <property type="match status" value="1"/>
</dbReference>
<evidence type="ECO:0000256" key="1">
    <source>
        <dbReference type="ARBA" id="ARBA00004370"/>
    </source>
</evidence>
<evidence type="ECO:0000256" key="8">
    <source>
        <dbReference type="ARBA" id="ARBA00023315"/>
    </source>
</evidence>
<keyword evidence="11" id="KW-1185">Reference proteome</keyword>
<evidence type="ECO:0000256" key="5">
    <source>
        <dbReference type="ARBA" id="ARBA00022989"/>
    </source>
</evidence>
<evidence type="ECO:0000256" key="7">
    <source>
        <dbReference type="ARBA" id="ARBA00023136"/>
    </source>
</evidence>
<keyword evidence="5" id="KW-1133">Transmembrane helix</keyword>
<reference evidence="11" key="2">
    <citation type="journal article" date="2016" name="Sci. Rep.">
        <title>Dictyocaulus viviparus genome, variome and transcriptome elucidate lungworm biology and support future intervention.</title>
        <authorList>
            <person name="McNulty S.N."/>
            <person name="Strube C."/>
            <person name="Rosa B.A."/>
            <person name="Martin J.C."/>
            <person name="Tyagi R."/>
            <person name="Choi Y.J."/>
            <person name="Wang Q."/>
            <person name="Hallsworth Pepin K."/>
            <person name="Zhang X."/>
            <person name="Ozersky P."/>
            <person name="Wilson R.K."/>
            <person name="Sternberg P.W."/>
            <person name="Gasser R.B."/>
            <person name="Mitreva M."/>
        </authorList>
    </citation>
    <scope>NUCLEOTIDE SEQUENCE [LARGE SCALE GENOMIC DNA]</scope>
    <source>
        <strain evidence="11">HannoverDv2000</strain>
    </source>
</reference>
<feature type="domain" description="Phospholipid/glycerol acyltransferase" evidence="9">
    <location>
        <begin position="7"/>
        <end position="75"/>
    </location>
</feature>
<comment type="similarity">
    <text evidence="2">Belongs to the 1-acyl-sn-glycerol-3-phosphate acyltransferase family.</text>
</comment>
<protein>
    <recommendedName>
        <fullName evidence="9">Phospholipid/glycerol acyltransferase domain-containing protein</fullName>
    </recommendedName>
</protein>
<proteinExistence type="inferred from homology"/>
<dbReference type="GO" id="GO:0016020">
    <property type="term" value="C:membrane"/>
    <property type="evidence" value="ECO:0007669"/>
    <property type="project" value="UniProtKB-SubCell"/>
</dbReference>
<dbReference type="InterPro" id="IPR002123">
    <property type="entry name" value="Plipid/glycerol_acylTrfase"/>
</dbReference>
<dbReference type="AlphaFoldDB" id="A0A0D8Y7V1"/>
<dbReference type="GO" id="GO:0004366">
    <property type="term" value="F:glycerol-3-phosphate O-acyltransferase activity"/>
    <property type="evidence" value="ECO:0007669"/>
    <property type="project" value="TreeGrafter"/>
</dbReference>
<dbReference type="OrthoDB" id="5863462at2759"/>
<evidence type="ECO:0000256" key="3">
    <source>
        <dbReference type="ARBA" id="ARBA00022679"/>
    </source>
</evidence>
<organism evidence="10 11">
    <name type="scientific">Dictyocaulus viviparus</name>
    <name type="common">Bovine lungworm</name>
    <dbReference type="NCBI Taxonomy" id="29172"/>
    <lineage>
        <taxon>Eukaryota</taxon>
        <taxon>Metazoa</taxon>
        <taxon>Ecdysozoa</taxon>
        <taxon>Nematoda</taxon>
        <taxon>Chromadorea</taxon>
        <taxon>Rhabditida</taxon>
        <taxon>Rhabditina</taxon>
        <taxon>Rhabditomorpha</taxon>
        <taxon>Strongyloidea</taxon>
        <taxon>Metastrongylidae</taxon>
        <taxon>Dictyocaulus</taxon>
    </lineage>
</organism>
<dbReference type="Proteomes" id="UP000053766">
    <property type="component" value="Unassembled WGS sequence"/>
</dbReference>
<dbReference type="GO" id="GO:0005783">
    <property type="term" value="C:endoplasmic reticulum"/>
    <property type="evidence" value="ECO:0007669"/>
    <property type="project" value="TreeGrafter"/>
</dbReference>
<name>A0A0D8Y7V1_DICVI</name>
<keyword evidence="3" id="KW-0808">Transferase</keyword>